<proteinExistence type="predicted"/>
<name>A0A812PFR7_9DINO</name>
<feature type="region of interest" description="Disordered" evidence="1">
    <location>
        <begin position="99"/>
        <end position="118"/>
    </location>
</feature>
<evidence type="ECO:0000313" key="3">
    <source>
        <dbReference type="Proteomes" id="UP000604046"/>
    </source>
</evidence>
<evidence type="ECO:0000313" key="2">
    <source>
        <dbReference type="EMBL" id="CAE7333490.1"/>
    </source>
</evidence>
<comment type="caution">
    <text evidence="2">The sequence shown here is derived from an EMBL/GenBank/DDBJ whole genome shotgun (WGS) entry which is preliminary data.</text>
</comment>
<protein>
    <submittedName>
        <fullName evidence="2">Uncharacterized protein</fullName>
    </submittedName>
</protein>
<accession>A0A812PFR7</accession>
<dbReference type="Proteomes" id="UP000604046">
    <property type="component" value="Unassembled WGS sequence"/>
</dbReference>
<organism evidence="2 3">
    <name type="scientific">Symbiodinium natans</name>
    <dbReference type="NCBI Taxonomy" id="878477"/>
    <lineage>
        <taxon>Eukaryota</taxon>
        <taxon>Sar</taxon>
        <taxon>Alveolata</taxon>
        <taxon>Dinophyceae</taxon>
        <taxon>Suessiales</taxon>
        <taxon>Symbiodiniaceae</taxon>
        <taxon>Symbiodinium</taxon>
    </lineage>
</organism>
<gene>
    <name evidence="2" type="ORF">SNAT2548_LOCUS17441</name>
</gene>
<evidence type="ECO:0000256" key="1">
    <source>
        <dbReference type="SAM" id="MobiDB-lite"/>
    </source>
</evidence>
<dbReference type="EMBL" id="CAJNDS010002112">
    <property type="protein sequence ID" value="CAE7333490.1"/>
    <property type="molecule type" value="Genomic_DNA"/>
</dbReference>
<dbReference type="AlphaFoldDB" id="A0A812PFR7"/>
<keyword evidence="3" id="KW-1185">Reference proteome</keyword>
<feature type="compositionally biased region" description="Basic and acidic residues" evidence="1">
    <location>
        <begin position="245"/>
        <end position="254"/>
    </location>
</feature>
<reference evidence="2" key="1">
    <citation type="submission" date="2021-02" db="EMBL/GenBank/DDBJ databases">
        <authorList>
            <person name="Dougan E. K."/>
            <person name="Rhodes N."/>
            <person name="Thang M."/>
            <person name="Chan C."/>
        </authorList>
    </citation>
    <scope>NUCLEOTIDE SEQUENCE</scope>
</reference>
<feature type="region of interest" description="Disordered" evidence="1">
    <location>
        <begin position="234"/>
        <end position="278"/>
    </location>
</feature>
<sequence>MGTPFLKVALNWKRWLLRLHNEVIGALFWVVDYTKKHRKPVAERGEITATPGPSGQPVIVTNTQKSGTWIVLRTMEEVCPPMVPGLQAAQPGLQPIEAAQPACSSASSRPTAAPKLPAPPKPRVGLLYDFLAAPATPTPSESTAEHMMPHVANIGKVHMMFYPGGGDEWEEDETVSNFLTTGRPKSCKMQCTSHTERLQLALLDQKHGIDATFLNAKEKSFLDAMNEDEKRRMFSLTDEDMESLDETKEGEDIKMPSLPSSSSPAKQKTRPYPLSEPVEMPGEVADIIKDTLCRLFKFQ</sequence>